<sequence>MAATAQERWVLDHDGHHLEVEGRKAPTRLLRLFIDGEQVAEEKATGKKAAKVLHDGLTIKATWDRLGHLSVVALVPDSTDLDVKGVQDVKDLVSRAGETWFTPPPGSRAARRERLARRYPRLYAARHVAAAIAKVLLPLLGIGALIRLPKPDIDLPEVNPPDLPDLPGIPWPSIDLPSLPIPDVTLPGWVQAILQTAKYWGPVLAATLIAVQEYQRRKKQREKAAARTVDTPPPADTGAEHKEDREPDKEQDPSSGRVA</sequence>
<comment type="caution">
    <text evidence="3">The sequence shown here is derived from an EMBL/GenBank/DDBJ whole genome shotgun (WGS) entry which is preliminary data.</text>
</comment>
<name>A0ABN3JXA6_9ACTN</name>
<gene>
    <name evidence="3" type="ORF">GCM10010191_65060</name>
</gene>
<feature type="compositionally biased region" description="Basic and acidic residues" evidence="1">
    <location>
        <begin position="238"/>
        <end position="252"/>
    </location>
</feature>
<keyword evidence="4" id="KW-1185">Reference proteome</keyword>
<dbReference type="RefSeq" id="WP_344594160.1">
    <property type="nucleotide sequence ID" value="NZ_BAAARW010000024.1"/>
</dbReference>
<feature type="region of interest" description="Disordered" evidence="1">
    <location>
        <begin position="217"/>
        <end position="259"/>
    </location>
</feature>
<keyword evidence="2" id="KW-0472">Membrane</keyword>
<reference evidence="3 4" key="1">
    <citation type="journal article" date="2019" name="Int. J. Syst. Evol. Microbiol.">
        <title>The Global Catalogue of Microorganisms (GCM) 10K type strain sequencing project: providing services to taxonomists for standard genome sequencing and annotation.</title>
        <authorList>
            <consortium name="The Broad Institute Genomics Platform"/>
            <consortium name="The Broad Institute Genome Sequencing Center for Infectious Disease"/>
            <person name="Wu L."/>
            <person name="Ma J."/>
        </authorList>
    </citation>
    <scope>NUCLEOTIDE SEQUENCE [LARGE SCALE GENOMIC DNA]</scope>
    <source>
        <strain evidence="3 4">JCM 3325</strain>
    </source>
</reference>
<proteinExistence type="predicted"/>
<accession>A0ABN3JXA6</accession>
<evidence type="ECO:0000256" key="1">
    <source>
        <dbReference type="SAM" id="MobiDB-lite"/>
    </source>
</evidence>
<organism evidence="3 4">
    <name type="scientific">Actinomadura vinacea</name>
    <dbReference type="NCBI Taxonomy" id="115336"/>
    <lineage>
        <taxon>Bacteria</taxon>
        <taxon>Bacillati</taxon>
        <taxon>Actinomycetota</taxon>
        <taxon>Actinomycetes</taxon>
        <taxon>Streptosporangiales</taxon>
        <taxon>Thermomonosporaceae</taxon>
        <taxon>Actinomadura</taxon>
    </lineage>
</organism>
<keyword evidence="2" id="KW-1133">Transmembrane helix</keyword>
<feature type="transmembrane region" description="Helical" evidence="2">
    <location>
        <begin position="124"/>
        <end position="146"/>
    </location>
</feature>
<dbReference type="Proteomes" id="UP001501231">
    <property type="component" value="Unassembled WGS sequence"/>
</dbReference>
<keyword evidence="2" id="KW-0812">Transmembrane</keyword>
<evidence type="ECO:0008006" key="5">
    <source>
        <dbReference type="Google" id="ProtNLM"/>
    </source>
</evidence>
<evidence type="ECO:0000256" key="2">
    <source>
        <dbReference type="SAM" id="Phobius"/>
    </source>
</evidence>
<evidence type="ECO:0000313" key="4">
    <source>
        <dbReference type="Proteomes" id="UP001501231"/>
    </source>
</evidence>
<protein>
    <recommendedName>
        <fullName evidence="5">Transmembrane protein</fullName>
    </recommendedName>
</protein>
<feature type="transmembrane region" description="Helical" evidence="2">
    <location>
        <begin position="189"/>
        <end position="211"/>
    </location>
</feature>
<dbReference type="EMBL" id="BAAARW010000024">
    <property type="protein sequence ID" value="GAA2440349.1"/>
    <property type="molecule type" value="Genomic_DNA"/>
</dbReference>
<evidence type="ECO:0000313" key="3">
    <source>
        <dbReference type="EMBL" id="GAA2440349.1"/>
    </source>
</evidence>